<feature type="active site" description="Tele-phosphohistidine intermediate" evidence="3">
    <location>
        <position position="8"/>
    </location>
</feature>
<keyword evidence="1" id="KW-0378">Hydrolase</keyword>
<dbReference type="PIRSF" id="PIRSF000709">
    <property type="entry name" value="6PFK_2-Ptase"/>
    <property type="match status" value="1"/>
</dbReference>
<feature type="binding site" evidence="4">
    <location>
        <begin position="7"/>
        <end position="14"/>
    </location>
    <ligand>
        <name>substrate</name>
    </ligand>
</feature>
<dbReference type="PROSITE" id="PS00175">
    <property type="entry name" value="PG_MUTASE"/>
    <property type="match status" value="1"/>
</dbReference>
<dbReference type="SUPFAM" id="SSF53254">
    <property type="entry name" value="Phosphoglycerate mutase-like"/>
    <property type="match status" value="1"/>
</dbReference>
<dbReference type="GO" id="GO:0043456">
    <property type="term" value="P:regulation of pentose-phosphate shunt"/>
    <property type="evidence" value="ECO:0007669"/>
    <property type="project" value="TreeGrafter"/>
</dbReference>
<dbReference type="EMBL" id="SWOY01000001">
    <property type="protein sequence ID" value="NFG15250.1"/>
    <property type="molecule type" value="Genomic_DNA"/>
</dbReference>
<dbReference type="InterPro" id="IPR017578">
    <property type="entry name" value="Ribazole_CobC"/>
</dbReference>
<dbReference type="Pfam" id="PF00300">
    <property type="entry name" value="His_Phos_1"/>
    <property type="match status" value="1"/>
</dbReference>
<organism evidence="5 6">
    <name type="scientific">Clostridium botulinum</name>
    <dbReference type="NCBI Taxonomy" id="1491"/>
    <lineage>
        <taxon>Bacteria</taxon>
        <taxon>Bacillati</taxon>
        <taxon>Bacillota</taxon>
        <taxon>Clostridia</taxon>
        <taxon>Eubacteriales</taxon>
        <taxon>Clostridiaceae</taxon>
        <taxon>Clostridium</taxon>
    </lineage>
</organism>
<feature type="active site" description="Proton donor/acceptor" evidence="3">
    <location>
        <position position="87"/>
    </location>
</feature>
<dbReference type="GO" id="GO:0045820">
    <property type="term" value="P:negative regulation of glycolytic process"/>
    <property type="evidence" value="ECO:0007669"/>
    <property type="project" value="TreeGrafter"/>
</dbReference>
<dbReference type="NCBIfam" id="TIGR03162">
    <property type="entry name" value="ribazole_cobC"/>
    <property type="match status" value="1"/>
</dbReference>
<dbReference type="GO" id="GO:0005829">
    <property type="term" value="C:cytosol"/>
    <property type="evidence" value="ECO:0007669"/>
    <property type="project" value="TreeGrafter"/>
</dbReference>
<dbReference type="PANTHER" id="PTHR46517">
    <property type="entry name" value="FRUCTOSE-2,6-BISPHOSPHATASE TIGAR"/>
    <property type="match status" value="1"/>
</dbReference>
<dbReference type="GO" id="GO:0004331">
    <property type="term" value="F:fructose-2,6-bisphosphate 2-phosphatase activity"/>
    <property type="evidence" value="ECO:0007669"/>
    <property type="project" value="TreeGrafter"/>
</dbReference>
<proteinExistence type="predicted"/>
<dbReference type="InterPro" id="IPR051695">
    <property type="entry name" value="Phosphoglycerate_Mutase"/>
</dbReference>
<dbReference type="CDD" id="cd07067">
    <property type="entry name" value="HP_PGM_like"/>
    <property type="match status" value="1"/>
</dbReference>
<dbReference type="InterPro" id="IPR013078">
    <property type="entry name" value="His_Pase_superF_clade-1"/>
</dbReference>
<dbReference type="SMART" id="SM00855">
    <property type="entry name" value="PGAM"/>
    <property type="match status" value="1"/>
</dbReference>
<dbReference type="GO" id="GO:0043755">
    <property type="term" value="F:alpha-ribazole phosphatase activity"/>
    <property type="evidence" value="ECO:0007669"/>
    <property type="project" value="UniProtKB-UniRule"/>
</dbReference>
<evidence type="ECO:0000256" key="4">
    <source>
        <dbReference type="PIRSR" id="PIRSR613078-2"/>
    </source>
</evidence>
<evidence type="ECO:0000313" key="6">
    <source>
        <dbReference type="Proteomes" id="UP000478995"/>
    </source>
</evidence>
<evidence type="ECO:0000313" key="5">
    <source>
        <dbReference type="EMBL" id="NFG15250.1"/>
    </source>
</evidence>
<protein>
    <recommendedName>
        <fullName evidence="2">Alpha-ribazole phosphatase</fullName>
        <ecNumber evidence="2">3.1.3.73</ecNumber>
    </recommendedName>
</protein>
<evidence type="ECO:0000256" key="2">
    <source>
        <dbReference type="NCBIfam" id="TIGR03162"/>
    </source>
</evidence>
<gene>
    <name evidence="5" type="primary">cobC</name>
    <name evidence="5" type="ORF">FC794_00205</name>
</gene>
<dbReference type="InterPro" id="IPR001345">
    <property type="entry name" value="PG/BPGM_mutase_AS"/>
</dbReference>
<reference evidence="5 6" key="1">
    <citation type="submission" date="2019-04" db="EMBL/GenBank/DDBJ databases">
        <title>Genome sequencing of Clostridium botulinum Groups I-IV and Clostridium butyricum.</title>
        <authorList>
            <person name="Brunt J."/>
            <person name="Van Vliet A.H.M."/>
            <person name="Stringer S.C."/>
            <person name="Carter A.T."/>
            <person name="Peck M.W."/>
        </authorList>
    </citation>
    <scope>NUCLEOTIDE SEQUENCE [LARGE SCALE GENOMIC DNA]</scope>
    <source>
        <strain evidence="5 6">IFR 18/037</strain>
    </source>
</reference>
<dbReference type="PANTHER" id="PTHR46517:SF1">
    <property type="entry name" value="FRUCTOSE-2,6-BISPHOSPHATASE TIGAR"/>
    <property type="match status" value="1"/>
</dbReference>
<dbReference type="RefSeq" id="WP_012703995.1">
    <property type="nucleotide sequence ID" value="NZ_CP013296.1"/>
</dbReference>
<sequence>MNVYLVRHGETEHNKRKNFYGKLDVGLNEKGEKQSYKVGELLKDVKFNKIYISDRKRTRETAERILEKNKFYDKEKNIIYKDERINEIDFGLFEGKSYEEIGSLYPKEQEKWEKDWKNFAPPKGESAVVFYNRVENFMKHIQKEEDGNYLIVTHGGVIRMIYSYILQNNMDFYWNFASRNGDITLIKYEYGNLFIDYILPTKLI</sequence>
<feature type="binding site" evidence="4">
    <location>
        <position position="57"/>
    </location>
    <ligand>
        <name>substrate</name>
    </ligand>
</feature>
<accession>A0A6B3Z5B4</accession>
<evidence type="ECO:0000256" key="3">
    <source>
        <dbReference type="PIRSR" id="PIRSR613078-1"/>
    </source>
</evidence>
<dbReference type="Gene3D" id="3.40.50.1240">
    <property type="entry name" value="Phosphoglycerate mutase-like"/>
    <property type="match status" value="1"/>
</dbReference>
<dbReference type="Proteomes" id="UP000478995">
    <property type="component" value="Unassembled WGS sequence"/>
</dbReference>
<dbReference type="InterPro" id="IPR029033">
    <property type="entry name" value="His_PPase_superfam"/>
</dbReference>
<evidence type="ECO:0000256" key="1">
    <source>
        <dbReference type="ARBA" id="ARBA00022801"/>
    </source>
</evidence>
<dbReference type="GO" id="GO:0009236">
    <property type="term" value="P:cobalamin biosynthetic process"/>
    <property type="evidence" value="ECO:0007669"/>
    <property type="project" value="UniProtKB-UniRule"/>
</dbReference>
<comment type="caution">
    <text evidence="5">The sequence shown here is derived from an EMBL/GenBank/DDBJ whole genome shotgun (WGS) entry which is preliminary data.</text>
</comment>
<dbReference type="AlphaFoldDB" id="A0A6B3Z5B4"/>
<name>A0A6B3Z5B4_CLOBO</name>
<dbReference type="EC" id="3.1.3.73" evidence="2"/>